<proteinExistence type="predicted"/>
<dbReference type="EMBL" id="KK107139">
    <property type="protein sequence ID" value="EZA57825.1"/>
    <property type="molecule type" value="Genomic_DNA"/>
</dbReference>
<evidence type="ECO:0000313" key="1">
    <source>
        <dbReference type="EMBL" id="EZA57825.1"/>
    </source>
</evidence>
<gene>
    <name evidence="1" type="ORF">X777_00927</name>
</gene>
<sequence length="87" mass="9527">MVERPKQNGTEAQCCPHRISDQRSISQCTGYPVISNFAISNNEEKCDGSGRVVRRFATKIAASALTIVVKFRCARYVHGAKLGVALD</sequence>
<accession>A0A026WP80</accession>
<name>A0A026WP80_OOCBI</name>
<keyword evidence="2" id="KW-1185">Reference proteome</keyword>
<protein>
    <submittedName>
        <fullName evidence="1">Uncharacterized protein</fullName>
    </submittedName>
</protein>
<dbReference type="AlphaFoldDB" id="A0A026WP80"/>
<evidence type="ECO:0000313" key="2">
    <source>
        <dbReference type="Proteomes" id="UP000053097"/>
    </source>
</evidence>
<dbReference type="Proteomes" id="UP000053097">
    <property type="component" value="Unassembled WGS sequence"/>
</dbReference>
<reference evidence="1 2" key="1">
    <citation type="journal article" date="2014" name="Curr. Biol.">
        <title>The genome of the clonal raider ant Cerapachys biroi.</title>
        <authorList>
            <person name="Oxley P.R."/>
            <person name="Ji L."/>
            <person name="Fetter-Pruneda I."/>
            <person name="McKenzie S.K."/>
            <person name="Li C."/>
            <person name="Hu H."/>
            <person name="Zhang G."/>
            <person name="Kronauer D.J."/>
        </authorList>
    </citation>
    <scope>NUCLEOTIDE SEQUENCE [LARGE SCALE GENOMIC DNA]</scope>
</reference>
<organism evidence="1 2">
    <name type="scientific">Ooceraea biroi</name>
    <name type="common">Clonal raider ant</name>
    <name type="synonym">Cerapachys biroi</name>
    <dbReference type="NCBI Taxonomy" id="2015173"/>
    <lineage>
        <taxon>Eukaryota</taxon>
        <taxon>Metazoa</taxon>
        <taxon>Ecdysozoa</taxon>
        <taxon>Arthropoda</taxon>
        <taxon>Hexapoda</taxon>
        <taxon>Insecta</taxon>
        <taxon>Pterygota</taxon>
        <taxon>Neoptera</taxon>
        <taxon>Endopterygota</taxon>
        <taxon>Hymenoptera</taxon>
        <taxon>Apocrita</taxon>
        <taxon>Aculeata</taxon>
        <taxon>Formicoidea</taxon>
        <taxon>Formicidae</taxon>
        <taxon>Dorylinae</taxon>
        <taxon>Ooceraea</taxon>
    </lineage>
</organism>